<feature type="chain" id="PRO_5029891288" evidence="1">
    <location>
        <begin position="23"/>
        <end position="323"/>
    </location>
</feature>
<dbReference type="Pfam" id="PF07603">
    <property type="entry name" value="Lcl_C"/>
    <property type="match status" value="2"/>
</dbReference>
<keyword evidence="4" id="KW-1185">Reference proteome</keyword>
<keyword evidence="1" id="KW-0732">Signal</keyword>
<comment type="caution">
    <text evidence="3">The sequence shown here is derived from an EMBL/GenBank/DDBJ whole genome shotgun (WGS) entry which is preliminary data.</text>
</comment>
<dbReference type="PANTHER" id="PTHR35812">
    <property type="entry name" value="LIPOPROTEIN"/>
    <property type="match status" value="1"/>
</dbReference>
<dbReference type="InterPro" id="IPR011460">
    <property type="entry name" value="Lcl_C"/>
</dbReference>
<proteinExistence type="predicted"/>
<dbReference type="Proteomes" id="UP000469724">
    <property type="component" value="Unassembled WGS sequence"/>
</dbReference>
<feature type="domain" description="Lcl C-terminal" evidence="2">
    <location>
        <begin position="193"/>
        <end position="303"/>
    </location>
</feature>
<sequence length="323" mass="34498">MRIHAAFLAVLWFLASVSQTSAWSVPGTGIAACYDATAEIPCPSSGEAFYGQNGNFPGTPHTYAQTADTVTDQVTGLIWQKTPDGVARTHAAAVAYCADLDLGGQTDWRLPAQRELITIIDYSLNKPAFAAPLVGSTGQYWSGATYLGYADAYWDVHFGYGVSQFYGAAEGFYTRCVRGGGLAGPSYTVNGEVVSDAATGRMWERTGSASAMNWQAALAYCQSRTTGGYSDWRLPDVMELRTLADYALYDPALNVAALVSAGFDTWTSSTVDTYPGVAWHVNFQSGFSAGEDKTAALYARCVRLPSAPGAQQAASLLLLLQEE</sequence>
<feature type="signal peptide" evidence="1">
    <location>
        <begin position="1"/>
        <end position="22"/>
    </location>
</feature>
<evidence type="ECO:0000313" key="4">
    <source>
        <dbReference type="Proteomes" id="UP000469724"/>
    </source>
</evidence>
<dbReference type="PANTHER" id="PTHR35812:SF1">
    <property type="entry name" value="LIPOPROTEIN"/>
    <property type="match status" value="1"/>
</dbReference>
<reference evidence="3 4" key="1">
    <citation type="submission" date="2020-02" db="EMBL/GenBank/DDBJ databases">
        <title>Comparative genomics of sulfur disproportionating microorganisms.</title>
        <authorList>
            <person name="Ward L.M."/>
            <person name="Bertran E."/>
            <person name="Johnston D.T."/>
        </authorList>
    </citation>
    <scope>NUCLEOTIDE SEQUENCE [LARGE SCALE GENOMIC DNA]</scope>
    <source>
        <strain evidence="3 4">DSM 3696</strain>
    </source>
</reference>
<gene>
    <name evidence="3" type="ORF">G3N56_12230</name>
</gene>
<accession>A0A7K3NMT3</accession>
<organism evidence="3 4">
    <name type="scientific">Desulfolutivibrio sulfodismutans</name>
    <dbReference type="NCBI Taxonomy" id="63561"/>
    <lineage>
        <taxon>Bacteria</taxon>
        <taxon>Pseudomonadati</taxon>
        <taxon>Thermodesulfobacteriota</taxon>
        <taxon>Desulfovibrionia</taxon>
        <taxon>Desulfovibrionales</taxon>
        <taxon>Desulfovibrionaceae</taxon>
        <taxon>Desulfolutivibrio</taxon>
    </lineage>
</organism>
<evidence type="ECO:0000313" key="3">
    <source>
        <dbReference type="EMBL" id="NDY57501.1"/>
    </source>
</evidence>
<evidence type="ECO:0000256" key="1">
    <source>
        <dbReference type="SAM" id="SignalP"/>
    </source>
</evidence>
<dbReference type="RefSeq" id="WP_163302542.1">
    <property type="nucleotide sequence ID" value="NZ_JAAGRQ010000050.1"/>
</dbReference>
<dbReference type="AlphaFoldDB" id="A0A7K3NMT3"/>
<dbReference type="PROSITE" id="PS51257">
    <property type="entry name" value="PROKAR_LIPOPROTEIN"/>
    <property type="match status" value="1"/>
</dbReference>
<feature type="domain" description="Lcl C-terminal" evidence="2">
    <location>
        <begin position="69"/>
        <end position="178"/>
    </location>
</feature>
<evidence type="ECO:0000259" key="2">
    <source>
        <dbReference type="Pfam" id="PF07603"/>
    </source>
</evidence>
<protein>
    <submittedName>
        <fullName evidence="3">DUF1566 domain-containing protein</fullName>
    </submittedName>
</protein>
<dbReference type="EMBL" id="JAAGRQ010000050">
    <property type="protein sequence ID" value="NDY57501.1"/>
    <property type="molecule type" value="Genomic_DNA"/>
</dbReference>
<name>A0A7K3NMT3_9BACT</name>